<proteinExistence type="predicted"/>
<keyword evidence="2" id="KW-1185">Reference proteome</keyword>
<evidence type="ECO:0000313" key="2">
    <source>
        <dbReference type="Proteomes" id="UP000094526"/>
    </source>
</evidence>
<dbReference type="AlphaFoldDB" id="A0A1C1CCZ4"/>
<dbReference type="EMBL" id="LGRB01000016">
    <property type="protein sequence ID" value="OCT46341.1"/>
    <property type="molecule type" value="Genomic_DNA"/>
</dbReference>
<dbReference type="VEuPathDB" id="FungiDB:CLCR_01346"/>
<organism evidence="1 2">
    <name type="scientific">Cladophialophora carrionii</name>
    <dbReference type="NCBI Taxonomy" id="86049"/>
    <lineage>
        <taxon>Eukaryota</taxon>
        <taxon>Fungi</taxon>
        <taxon>Dikarya</taxon>
        <taxon>Ascomycota</taxon>
        <taxon>Pezizomycotina</taxon>
        <taxon>Eurotiomycetes</taxon>
        <taxon>Chaetothyriomycetidae</taxon>
        <taxon>Chaetothyriales</taxon>
        <taxon>Herpotrichiellaceae</taxon>
        <taxon>Cladophialophora</taxon>
    </lineage>
</organism>
<protein>
    <submittedName>
        <fullName evidence="1">Uncharacterized protein</fullName>
    </submittedName>
</protein>
<evidence type="ECO:0000313" key="1">
    <source>
        <dbReference type="EMBL" id="OCT46341.1"/>
    </source>
</evidence>
<dbReference type="Proteomes" id="UP000094526">
    <property type="component" value="Unassembled WGS sequence"/>
</dbReference>
<gene>
    <name evidence="1" type="ORF">CLCR_01346</name>
</gene>
<sequence length="99" mass="10853">MPHSGMYEQYSYWRESVCGGCRQMWVCLDIIVQLVSGRCRLVVTAAATKKPDTLPIEDAGIADLTDSGHKVAGYLAYHDQATSWTDSLVAVTGRVAGFR</sequence>
<accession>A0A1C1CCZ4</accession>
<name>A0A1C1CCZ4_9EURO</name>
<reference evidence="2" key="1">
    <citation type="submission" date="2015-07" db="EMBL/GenBank/DDBJ databases">
        <authorList>
            <person name="Teixeira M.M."/>
            <person name="Souza R.C."/>
            <person name="Almeida L.G."/>
            <person name="Vicente V.A."/>
            <person name="de Hoog S."/>
            <person name="Bocca A.L."/>
            <person name="de Almeida S.R."/>
            <person name="Vasconcelos A.T."/>
            <person name="Felipe M.S."/>
        </authorList>
    </citation>
    <scope>NUCLEOTIDE SEQUENCE [LARGE SCALE GENOMIC DNA]</scope>
    <source>
        <strain evidence="2">KSF</strain>
    </source>
</reference>
<comment type="caution">
    <text evidence="1">The sequence shown here is derived from an EMBL/GenBank/DDBJ whole genome shotgun (WGS) entry which is preliminary data.</text>
</comment>